<dbReference type="PATRIC" id="fig|2340.3.peg.1267"/>
<dbReference type="eggNOG" id="COG0637">
    <property type="taxonomic scope" value="Bacteria"/>
</dbReference>
<dbReference type="Pfam" id="PF00702">
    <property type="entry name" value="Hydrolase"/>
    <property type="match status" value="1"/>
</dbReference>
<dbReference type="Gene3D" id="3.40.50.1000">
    <property type="entry name" value="HAD superfamily/HAD-like"/>
    <property type="match status" value="1"/>
</dbReference>
<dbReference type="InterPro" id="IPR006439">
    <property type="entry name" value="HAD-SF_hydro_IA"/>
</dbReference>
<name>A0A0B0H330_SOVGS</name>
<dbReference type="OrthoDB" id="9782449at2"/>
<dbReference type="PANTHER" id="PTHR42896">
    <property type="entry name" value="XYLULOSE-1,5-BISPHOSPHATE (XUBP) PHOSPHATASE"/>
    <property type="match status" value="1"/>
</dbReference>
<dbReference type="AlphaFoldDB" id="A0A0B0H330"/>
<dbReference type="Gene3D" id="1.10.150.240">
    <property type="entry name" value="Putative phosphatase, domain 2"/>
    <property type="match status" value="1"/>
</dbReference>
<comment type="caution">
    <text evidence="1">The sequence shown here is derived from an EMBL/GenBank/DDBJ whole genome shotgun (WGS) entry which is preliminary data.</text>
</comment>
<dbReference type="PRINTS" id="PR00413">
    <property type="entry name" value="HADHALOGNASE"/>
</dbReference>
<gene>
    <name evidence="1" type="ORF">JV46_05570</name>
</gene>
<dbReference type="InterPro" id="IPR023214">
    <property type="entry name" value="HAD_sf"/>
</dbReference>
<dbReference type="SFLD" id="SFLDG01129">
    <property type="entry name" value="C1.5:_HAD__Beta-PGM__Phosphata"/>
    <property type="match status" value="1"/>
</dbReference>
<evidence type="ECO:0000313" key="1">
    <source>
        <dbReference type="EMBL" id="KHF24623.1"/>
    </source>
</evidence>
<dbReference type="GO" id="GO:0016787">
    <property type="term" value="F:hydrolase activity"/>
    <property type="evidence" value="ECO:0007669"/>
    <property type="project" value="InterPro"/>
</dbReference>
<dbReference type="SFLD" id="SFLDG01135">
    <property type="entry name" value="C1.5.6:_HAD__Beta-PGM__Phospha"/>
    <property type="match status" value="1"/>
</dbReference>
<proteinExistence type="predicted"/>
<evidence type="ECO:0000313" key="2">
    <source>
        <dbReference type="Proteomes" id="UP000030856"/>
    </source>
</evidence>
<dbReference type="InterPro" id="IPR044999">
    <property type="entry name" value="CbbY-like"/>
</dbReference>
<dbReference type="SFLD" id="SFLDS00003">
    <property type="entry name" value="Haloacid_Dehalogenase"/>
    <property type="match status" value="1"/>
</dbReference>
<dbReference type="Proteomes" id="UP000030856">
    <property type="component" value="Unassembled WGS sequence"/>
</dbReference>
<dbReference type="RefSeq" id="WP_043116868.1">
    <property type="nucleotide sequence ID" value="NZ_JRAA01000002.1"/>
</dbReference>
<reference evidence="1 2" key="1">
    <citation type="journal article" date="2014" name="BMC Genomics">
        <title>The genome of the intracellular bacterium of the coastal bivalve, Solemya velum: a blueprint for thriving in and out of symbiosis.</title>
        <authorList>
            <person name="Dmytrenko O."/>
            <person name="Russell S.L."/>
            <person name="Loo W.T."/>
            <person name="Fontanez K.M."/>
            <person name="Liao L."/>
            <person name="Roeselers G."/>
            <person name="Sharma R."/>
            <person name="Stewart F.J."/>
            <person name="Newton I.L."/>
            <person name="Woyke T."/>
            <person name="Wu D."/>
            <person name="Lang J.M."/>
            <person name="Eisen J.A."/>
            <person name="Cavanaugh C.M."/>
        </authorList>
    </citation>
    <scope>NUCLEOTIDE SEQUENCE [LARGE SCALE GENOMIC DNA]</scope>
    <source>
        <strain evidence="1 2">WH</strain>
    </source>
</reference>
<protein>
    <submittedName>
        <fullName evidence="1">Haloacid dehalogenase</fullName>
    </submittedName>
</protein>
<dbReference type="STRING" id="2340.JV46_05570"/>
<organism evidence="1 2">
    <name type="scientific">Solemya velum gill symbiont</name>
    <dbReference type="NCBI Taxonomy" id="2340"/>
    <lineage>
        <taxon>Bacteria</taxon>
        <taxon>Pseudomonadati</taxon>
        <taxon>Pseudomonadota</taxon>
        <taxon>Gammaproteobacteria</taxon>
        <taxon>sulfur-oxidizing symbionts</taxon>
    </lineage>
</organism>
<dbReference type="CDD" id="cd07528">
    <property type="entry name" value="HAD_CbbY-like"/>
    <property type="match status" value="1"/>
</dbReference>
<dbReference type="NCBIfam" id="TIGR01509">
    <property type="entry name" value="HAD-SF-IA-v3"/>
    <property type="match status" value="1"/>
</dbReference>
<sequence>MITLEALLFDVDGTLADTERDGHRVAFNRAFEDAGLDWNWSVELYGELLKVTGGKERMHHFVASENPKVPQDVDLGEMIISLHAAKTEHYVGMLRDGLISLRPGIERILKEARSAGMRMAIATTTTPDNVEWLLKSTLGEESIGWFELIAAGDVVKAKKPAPDIYTYALEQMNLSADSCVALEDSAMGLRSARDAGINSIIITANGYTLSHDFSGATTVVDHLGEPGKPFHYLSGMKPAGDMIDLAGIQQLHSGVVAEAG</sequence>
<dbReference type="SUPFAM" id="SSF56784">
    <property type="entry name" value="HAD-like"/>
    <property type="match status" value="1"/>
</dbReference>
<dbReference type="SFLD" id="SFLDF00035">
    <property type="entry name" value="phosphoglycolate_phosphatase"/>
    <property type="match status" value="1"/>
</dbReference>
<dbReference type="InterPro" id="IPR023198">
    <property type="entry name" value="PGP-like_dom2"/>
</dbReference>
<dbReference type="PANTHER" id="PTHR42896:SF2">
    <property type="entry name" value="CBBY-LIKE PROTEIN"/>
    <property type="match status" value="1"/>
</dbReference>
<dbReference type="InterPro" id="IPR036412">
    <property type="entry name" value="HAD-like_sf"/>
</dbReference>
<keyword evidence="2" id="KW-1185">Reference proteome</keyword>
<accession>A0A0B0H330</accession>
<dbReference type="EMBL" id="JRAA01000002">
    <property type="protein sequence ID" value="KHF24623.1"/>
    <property type="molecule type" value="Genomic_DNA"/>
</dbReference>